<dbReference type="GeneID" id="30993467"/>
<dbReference type="Pfam" id="PF10261">
    <property type="entry name" value="FIT"/>
    <property type="match status" value="1"/>
</dbReference>
<dbReference type="InterPro" id="IPR019388">
    <property type="entry name" value="FIT"/>
</dbReference>
<feature type="active site" evidence="8">
    <location>
        <position position="212"/>
    </location>
</feature>
<keyword evidence="11" id="KW-1185">Reference proteome</keyword>
<dbReference type="AlphaFoldDB" id="A0A1E4RFZ2"/>
<comment type="function">
    <text evidence="8">Fatty acyl-coenzyme A (CoA) diphosphatase that hydrolyzes fatty acyl-CoA to yield acyl-4'-phosphopantetheine and adenosine 3',5'-bisphosphate. Preferentially hydrolyzes unsaturated long-chain acyl-CoA substrates in the endoplasmic reticulum (ER) lumen. This catalytic activity is required for maintaining ER structure and for lipid droplets (LDs) biogenesis, which are lipid storage organelles involved in maintaining lipid and energy homeostasis. May directly bind to diacylglycerol (DAGs) and triacylglycerol, which is also important for LD biogenesis. May support directional budding of nacent LDs from the ER into the cytosol by reducing DAG levels at sites of LD formation. May play a role in the regulation of cell morphology and cytoskeletal organization. Involved in phospholipid biosynthesis.</text>
</comment>
<accession>A0A1E4RFZ2</accession>
<evidence type="ECO:0000256" key="9">
    <source>
        <dbReference type="SAM" id="Phobius"/>
    </source>
</evidence>
<comment type="catalytic activity">
    <reaction evidence="8">
        <text>(5Z,8Z,11Z,14Z)-eicosatetraenoyl-CoA + H2O = S-(5Z,8Z,11Z,14Z-eicosatetraenoyl)-4'-phosphopantetheine + adenosine 3',5'-bisphosphate + 2 H(+)</text>
        <dbReference type="Rhea" id="RHEA:65568"/>
        <dbReference type="ChEBI" id="CHEBI:15377"/>
        <dbReference type="ChEBI" id="CHEBI:15378"/>
        <dbReference type="ChEBI" id="CHEBI:57368"/>
        <dbReference type="ChEBI" id="CHEBI:58343"/>
        <dbReference type="ChEBI" id="CHEBI:156554"/>
    </reaction>
</comment>
<dbReference type="OrthoDB" id="5579088at2759"/>
<comment type="catalytic activity">
    <reaction evidence="8">
        <text>(9Z)-octadecenoyl-CoA + H2O = S-(9Z-octadecenoyl)-4'-phosphopantetheine + adenosine 3',5'-bisphosphate + 2 H(+)</text>
        <dbReference type="Rhea" id="RHEA:65564"/>
        <dbReference type="ChEBI" id="CHEBI:15377"/>
        <dbReference type="ChEBI" id="CHEBI:15378"/>
        <dbReference type="ChEBI" id="CHEBI:57387"/>
        <dbReference type="ChEBI" id="CHEBI:58343"/>
        <dbReference type="ChEBI" id="CHEBI:156553"/>
    </reaction>
</comment>
<dbReference type="PANTHER" id="PTHR23129">
    <property type="entry name" value="ACYL-COENZYME A DIPHOSPHATASE FITM2"/>
    <property type="match status" value="1"/>
</dbReference>
<gene>
    <name evidence="8" type="primary">SCS3</name>
    <name evidence="8" type="synonym">FIT2B</name>
    <name evidence="10" type="ORF">HYPBUDRAFT_112622</name>
</gene>
<comment type="catalytic activity">
    <reaction evidence="8">
        <text>an acyl-CoA + H2O = an acyl-4'-phosphopantetheine + adenosine 3',5'-bisphosphate + 2 H(+)</text>
        <dbReference type="Rhea" id="RHEA:50044"/>
        <dbReference type="ChEBI" id="CHEBI:15377"/>
        <dbReference type="ChEBI" id="CHEBI:15378"/>
        <dbReference type="ChEBI" id="CHEBI:58342"/>
        <dbReference type="ChEBI" id="CHEBI:58343"/>
        <dbReference type="ChEBI" id="CHEBI:132023"/>
    </reaction>
</comment>
<dbReference type="STRING" id="984485.A0A1E4RFZ2"/>
<dbReference type="PANTHER" id="PTHR23129:SF0">
    <property type="entry name" value="ACYL-COENZYME A DIPHOSPHATASE FITM2"/>
    <property type="match status" value="1"/>
</dbReference>
<protein>
    <recommendedName>
        <fullName evidence="8">Acyl-coenzyme A diphosphatase SCS3</fullName>
        <ecNumber evidence="8">3.6.1.-</ecNumber>
    </recommendedName>
    <alternativeName>
        <fullName evidence="8">FIT family protein SCS3</fullName>
    </alternativeName>
</protein>
<evidence type="ECO:0000256" key="8">
    <source>
        <dbReference type="HAMAP-Rule" id="MF_03231"/>
    </source>
</evidence>
<keyword evidence="8" id="KW-1208">Phospholipid metabolism</keyword>
<comment type="catalytic activity">
    <reaction evidence="8">
        <text>hexadecanoyl-CoA + H2O = S-hexadecanoyl-4'-phosphopantetheine + adenosine 3',5'-bisphosphate + 2 H(+)</text>
        <dbReference type="Rhea" id="RHEA:50032"/>
        <dbReference type="ChEBI" id="CHEBI:15377"/>
        <dbReference type="ChEBI" id="CHEBI:15378"/>
        <dbReference type="ChEBI" id="CHEBI:57379"/>
        <dbReference type="ChEBI" id="CHEBI:58343"/>
        <dbReference type="ChEBI" id="CHEBI:132018"/>
    </reaction>
</comment>
<dbReference type="GO" id="GO:0008654">
    <property type="term" value="P:phospholipid biosynthetic process"/>
    <property type="evidence" value="ECO:0007669"/>
    <property type="project" value="UniProtKB-KW"/>
</dbReference>
<feature type="transmembrane region" description="Helical" evidence="9">
    <location>
        <begin position="89"/>
        <end position="105"/>
    </location>
</feature>
<evidence type="ECO:0000256" key="6">
    <source>
        <dbReference type="ARBA" id="ARBA00023098"/>
    </source>
</evidence>
<evidence type="ECO:0000256" key="4">
    <source>
        <dbReference type="ARBA" id="ARBA00022824"/>
    </source>
</evidence>
<dbReference type="InterPro" id="IPR046400">
    <property type="entry name" value="SCS3"/>
</dbReference>
<keyword evidence="4 8" id="KW-0256">Endoplasmic reticulum</keyword>
<keyword evidence="2 8" id="KW-0812">Transmembrane</keyword>
<evidence type="ECO:0000256" key="5">
    <source>
        <dbReference type="ARBA" id="ARBA00022989"/>
    </source>
</evidence>
<feature type="transmembrane region" description="Helical" evidence="9">
    <location>
        <begin position="40"/>
        <end position="61"/>
    </location>
</feature>
<keyword evidence="5 8" id="KW-1133">Transmembrane helix</keyword>
<dbReference type="EMBL" id="KV454543">
    <property type="protein sequence ID" value="ODV66141.1"/>
    <property type="molecule type" value="Genomic_DNA"/>
</dbReference>
<keyword evidence="8" id="KW-0444">Lipid biosynthesis</keyword>
<dbReference type="GO" id="GO:0005789">
    <property type="term" value="C:endoplasmic reticulum membrane"/>
    <property type="evidence" value="ECO:0007669"/>
    <property type="project" value="UniProtKB-SubCell"/>
</dbReference>
<dbReference type="GO" id="GO:0140042">
    <property type="term" value="P:lipid droplet formation"/>
    <property type="evidence" value="ECO:0007669"/>
    <property type="project" value="UniProtKB-UniRule"/>
</dbReference>
<keyword evidence="8" id="KW-0594">Phospholipid biosynthesis</keyword>
<feature type="transmembrane region" description="Helical" evidence="9">
    <location>
        <begin position="297"/>
        <end position="316"/>
    </location>
</feature>
<evidence type="ECO:0000256" key="3">
    <source>
        <dbReference type="ARBA" id="ARBA00022801"/>
    </source>
</evidence>
<evidence type="ECO:0000256" key="1">
    <source>
        <dbReference type="ARBA" id="ARBA00004477"/>
    </source>
</evidence>
<dbReference type="EC" id="3.6.1.-" evidence="8"/>
<dbReference type="HAMAP" id="MF_03231">
    <property type="entry name" value="SCS3"/>
    <property type="match status" value="1"/>
</dbReference>
<evidence type="ECO:0000313" key="11">
    <source>
        <dbReference type="Proteomes" id="UP000095085"/>
    </source>
</evidence>
<dbReference type="Proteomes" id="UP000095085">
    <property type="component" value="Unassembled WGS sequence"/>
</dbReference>
<comment type="subcellular location">
    <subcellularLocation>
        <location evidence="1 8">Endoplasmic reticulum membrane</location>
        <topology evidence="1 8">Multi-pass membrane protein</topology>
    </subcellularLocation>
</comment>
<evidence type="ECO:0000256" key="7">
    <source>
        <dbReference type="ARBA" id="ARBA00023136"/>
    </source>
</evidence>
<keyword evidence="6" id="KW-0443">Lipid metabolism</keyword>
<dbReference type="GO" id="GO:0010945">
    <property type="term" value="F:coenzyme A diphosphatase activity"/>
    <property type="evidence" value="ECO:0007669"/>
    <property type="project" value="InterPro"/>
</dbReference>
<feature type="transmembrane region" description="Helical" evidence="9">
    <location>
        <begin position="268"/>
        <end position="291"/>
    </location>
</feature>
<evidence type="ECO:0000256" key="2">
    <source>
        <dbReference type="ARBA" id="ARBA00022692"/>
    </source>
</evidence>
<comment type="similarity">
    <text evidence="8">Belongs to the FIT family. Fungal FIT2B/SCS3 subfamily.</text>
</comment>
<reference evidence="11" key="1">
    <citation type="submission" date="2016-05" db="EMBL/GenBank/DDBJ databases">
        <title>Comparative genomics of biotechnologically important yeasts.</title>
        <authorList>
            <consortium name="DOE Joint Genome Institute"/>
            <person name="Riley R."/>
            <person name="Haridas S."/>
            <person name="Wolfe K.H."/>
            <person name="Lopes M.R."/>
            <person name="Hittinger C.T."/>
            <person name="Goker M."/>
            <person name="Salamov A."/>
            <person name="Wisecaver J."/>
            <person name="Long T.M."/>
            <person name="Aerts A.L."/>
            <person name="Barry K."/>
            <person name="Choi C."/>
            <person name="Clum A."/>
            <person name="Coughlan A.Y."/>
            <person name="Deshpande S."/>
            <person name="Douglass A.P."/>
            <person name="Hanson S.J."/>
            <person name="Klenk H.-P."/>
            <person name="Labutti K."/>
            <person name="Lapidus A."/>
            <person name="Lindquist E."/>
            <person name="Lipzen A."/>
            <person name="Meier-Kolthoff J.P."/>
            <person name="Ohm R.A."/>
            <person name="Otillar R.P."/>
            <person name="Pangilinan J."/>
            <person name="Peng Y."/>
            <person name="Rokas A."/>
            <person name="Rosa C.A."/>
            <person name="Scheuner C."/>
            <person name="Sibirny A.A."/>
            <person name="Slot J.C."/>
            <person name="Stielow J.B."/>
            <person name="Sun H."/>
            <person name="Kurtzman C.P."/>
            <person name="Blackwell M."/>
            <person name="Grigoriev I.V."/>
            <person name="Jeffries T.W."/>
        </authorList>
    </citation>
    <scope>NUCLEOTIDE SEQUENCE [LARGE SCALE GENOMIC DNA]</scope>
    <source>
        <strain evidence="11">NRRL Y-1933</strain>
    </source>
</reference>
<name>A0A1E4RFZ2_9ASCO</name>
<proteinExistence type="inferred from homology"/>
<sequence>MAPIAKDKISEDGRSNSDKYAEHFEVLNQYSEKIRQTLRLSILEVAFIVLFIFNFIVARILHYTSQEEEVYNYYNDKRNLLNQLFVKKGWGWTTLIILIFYGIVIKQSKTNKIQIVKNAGIRYLLVTGWWILFTQWCFGLPIMDRIFIWTGGKCTNIDSNKLKAFKGVTKIFTLLSTTPQESGAIYESTGVTSYTCRRLKGQWSGGHDPSGHVFLLVHSSLYLFFEAAPYFHTVGEFWKDLKKIMLVVRHDQAQFKNSISQFISKHPYFGVVSLISLWWYMLFMTNMYFHLSAEKSVGLMFGYFGALGVFYLPRWLQSQ</sequence>
<feature type="active site" evidence="8">
    <location>
        <position position="290"/>
    </location>
</feature>
<evidence type="ECO:0000313" key="10">
    <source>
        <dbReference type="EMBL" id="ODV66141.1"/>
    </source>
</evidence>
<keyword evidence="7 8" id="KW-0472">Membrane</keyword>
<dbReference type="RefSeq" id="XP_020075208.1">
    <property type="nucleotide sequence ID" value="XM_020218917.1"/>
</dbReference>
<organism evidence="10 11">
    <name type="scientific">Hyphopichia burtonii NRRL Y-1933</name>
    <dbReference type="NCBI Taxonomy" id="984485"/>
    <lineage>
        <taxon>Eukaryota</taxon>
        <taxon>Fungi</taxon>
        <taxon>Dikarya</taxon>
        <taxon>Ascomycota</taxon>
        <taxon>Saccharomycotina</taxon>
        <taxon>Pichiomycetes</taxon>
        <taxon>Debaryomycetaceae</taxon>
        <taxon>Hyphopichia</taxon>
    </lineage>
</organism>
<keyword evidence="3 8" id="KW-0378">Hydrolase</keyword>